<proteinExistence type="predicted"/>
<dbReference type="Proteomes" id="UP000250266">
    <property type="component" value="Unassembled WGS sequence"/>
</dbReference>
<feature type="coiled-coil region" evidence="1">
    <location>
        <begin position="227"/>
        <end position="261"/>
    </location>
</feature>
<dbReference type="PANTHER" id="PTHR42041">
    <property type="entry name" value="DNA ENDONUCLEASE ACTIVATOR CTP1 C-TERMINAL DOMAIN-CONTAINING PROTEIN"/>
    <property type="match status" value="1"/>
</dbReference>
<feature type="compositionally biased region" description="Low complexity" evidence="2">
    <location>
        <begin position="442"/>
        <end position="453"/>
    </location>
</feature>
<feature type="region of interest" description="Disordered" evidence="2">
    <location>
        <begin position="1"/>
        <end position="61"/>
    </location>
</feature>
<feature type="region of interest" description="Disordered" evidence="2">
    <location>
        <begin position="396"/>
        <end position="533"/>
    </location>
</feature>
<name>A0A8E2E3A9_9PEZI</name>
<dbReference type="PANTHER" id="PTHR42041:SF1">
    <property type="entry name" value="DNA ENDONUCLEASE ACTIVATOR CTP1 C-TERMINAL DOMAIN-CONTAINING PROTEIN"/>
    <property type="match status" value="1"/>
</dbReference>
<gene>
    <name evidence="3" type="ORF">K432DRAFT_428738</name>
</gene>
<keyword evidence="1" id="KW-0175">Coiled coil</keyword>
<evidence type="ECO:0000313" key="4">
    <source>
        <dbReference type="Proteomes" id="UP000250266"/>
    </source>
</evidence>
<feature type="compositionally biased region" description="Polar residues" evidence="2">
    <location>
        <begin position="38"/>
        <end position="61"/>
    </location>
</feature>
<feature type="compositionally biased region" description="Pro residues" evidence="2">
    <location>
        <begin position="512"/>
        <end position="522"/>
    </location>
</feature>
<sequence>MDPPSFKFPASPGTPLFPLSPERVNGTRPPYSGGHLPQSPSLPELSTSPFGKSSHSRNNSDACVQSMVARFNSLEIRDHKEAHRRDEIAIKRAEMAREMAEMDLKKVKEEKDEVEREGKRWREEVRKLRKDIEEGKERERKLAKRMDVVIDELNRSKETHAHAQSLYEKEVRRARKEAFKSSSALVKVQEELKATRNSLRITQSGLESERMKLVKREQEAFTAQYQLVGVQEELEKTREKVKVVEEERDSLKTTLKEEEVAKIAAEGRIALPVATHEEDEEFASPAKSPRKPRMMNMDSEDKENMVPRRGMELKALQEELAFERRLRDRAEDQIDFMKMECQFRICSCRVAELQGSSYIHDNSYAAEMERIKATVPIMTPPESDHEGDEMEGVSTTILAGEAQRPSTPQEQAHQEPEEAEPVIAFSPTTGTFRALESQPKQATSKASTPAPASQLHLSSITEAAIESSPWGPGPDNSTIRTSTTSPPAYKPAHQHVHTQSNISEEAMDEDPTPQPPPLPLEPQTPLYSPSAPATPAFLMRTVTTTTKIPLHFSPATPHNLPPTPSTIAHPPTHAPETASSQPLRSLDLNLLPIDREAALEQIRQRRGRARSIAAGQSTPRKQMLEGTVGRRDISAPVGRGTKR</sequence>
<evidence type="ECO:0000256" key="2">
    <source>
        <dbReference type="SAM" id="MobiDB-lite"/>
    </source>
</evidence>
<reference evidence="3 4" key="1">
    <citation type="journal article" date="2016" name="Nat. Commun.">
        <title>Ectomycorrhizal ecology is imprinted in the genome of the dominant symbiotic fungus Cenococcum geophilum.</title>
        <authorList>
            <consortium name="DOE Joint Genome Institute"/>
            <person name="Peter M."/>
            <person name="Kohler A."/>
            <person name="Ohm R.A."/>
            <person name="Kuo A."/>
            <person name="Krutzmann J."/>
            <person name="Morin E."/>
            <person name="Arend M."/>
            <person name="Barry K.W."/>
            <person name="Binder M."/>
            <person name="Choi C."/>
            <person name="Clum A."/>
            <person name="Copeland A."/>
            <person name="Grisel N."/>
            <person name="Haridas S."/>
            <person name="Kipfer T."/>
            <person name="LaButti K."/>
            <person name="Lindquist E."/>
            <person name="Lipzen A."/>
            <person name="Maire R."/>
            <person name="Meier B."/>
            <person name="Mihaltcheva S."/>
            <person name="Molinier V."/>
            <person name="Murat C."/>
            <person name="Poggeler S."/>
            <person name="Quandt C.A."/>
            <person name="Sperisen C."/>
            <person name="Tritt A."/>
            <person name="Tisserant E."/>
            <person name="Crous P.W."/>
            <person name="Henrissat B."/>
            <person name="Nehls U."/>
            <person name="Egli S."/>
            <person name="Spatafora J.W."/>
            <person name="Grigoriev I.V."/>
            <person name="Martin F.M."/>
        </authorList>
    </citation>
    <scope>NUCLEOTIDE SEQUENCE [LARGE SCALE GENOMIC DNA]</scope>
    <source>
        <strain evidence="3 4">CBS 459.81</strain>
    </source>
</reference>
<feature type="compositionally biased region" description="Polar residues" evidence="2">
    <location>
        <begin position="475"/>
        <end position="486"/>
    </location>
</feature>
<evidence type="ECO:0000256" key="1">
    <source>
        <dbReference type="SAM" id="Coils"/>
    </source>
</evidence>
<feature type="coiled-coil region" evidence="1">
    <location>
        <begin position="313"/>
        <end position="340"/>
    </location>
</feature>
<feature type="region of interest" description="Disordered" evidence="2">
    <location>
        <begin position="606"/>
        <end position="643"/>
    </location>
</feature>
<keyword evidence="4" id="KW-1185">Reference proteome</keyword>
<dbReference type="AlphaFoldDB" id="A0A8E2E3A9"/>
<dbReference type="EMBL" id="KV745213">
    <property type="protein sequence ID" value="OCK76423.1"/>
    <property type="molecule type" value="Genomic_DNA"/>
</dbReference>
<dbReference type="OrthoDB" id="4495335at2759"/>
<protein>
    <submittedName>
        <fullName evidence="3">Uncharacterized protein</fullName>
    </submittedName>
</protein>
<feature type="coiled-coil region" evidence="1">
    <location>
        <begin position="90"/>
        <end position="145"/>
    </location>
</feature>
<feature type="region of interest" description="Disordered" evidence="2">
    <location>
        <begin position="275"/>
        <end position="306"/>
    </location>
</feature>
<evidence type="ECO:0000313" key="3">
    <source>
        <dbReference type="EMBL" id="OCK76423.1"/>
    </source>
</evidence>
<feature type="region of interest" description="Disordered" evidence="2">
    <location>
        <begin position="549"/>
        <end position="585"/>
    </location>
</feature>
<accession>A0A8E2E3A9</accession>
<organism evidence="3 4">
    <name type="scientific">Lepidopterella palustris CBS 459.81</name>
    <dbReference type="NCBI Taxonomy" id="1314670"/>
    <lineage>
        <taxon>Eukaryota</taxon>
        <taxon>Fungi</taxon>
        <taxon>Dikarya</taxon>
        <taxon>Ascomycota</taxon>
        <taxon>Pezizomycotina</taxon>
        <taxon>Dothideomycetes</taxon>
        <taxon>Pleosporomycetidae</taxon>
        <taxon>Mytilinidiales</taxon>
        <taxon>Argynnaceae</taxon>
        <taxon>Lepidopterella</taxon>
    </lineage>
</organism>